<name>E6SDF3_INTC7</name>
<protein>
    <submittedName>
        <fullName evidence="2">Amidohydrolase 3</fullName>
    </submittedName>
</protein>
<evidence type="ECO:0000259" key="1">
    <source>
        <dbReference type="Pfam" id="PF07969"/>
    </source>
</evidence>
<dbReference type="AlphaFoldDB" id="E6SDF3"/>
<dbReference type="OrthoDB" id="3238066at2"/>
<dbReference type="PANTHER" id="PTHR22642:SF2">
    <property type="entry name" value="PROTEIN LONG AFTER FAR-RED 3"/>
    <property type="match status" value="1"/>
</dbReference>
<dbReference type="Gene3D" id="3.20.20.140">
    <property type="entry name" value="Metal-dependent hydrolases"/>
    <property type="match status" value="1"/>
</dbReference>
<organism evidence="2 3">
    <name type="scientific">Intrasporangium calvum (strain ATCC 23552 / DSM 43043 / JCM 3097 / NBRC 12989 / NCIMB 10167 / NRRL B-3866 / 7 KIP)</name>
    <dbReference type="NCBI Taxonomy" id="710696"/>
    <lineage>
        <taxon>Bacteria</taxon>
        <taxon>Bacillati</taxon>
        <taxon>Actinomycetota</taxon>
        <taxon>Actinomycetes</taxon>
        <taxon>Micrococcales</taxon>
        <taxon>Intrasporangiaceae</taxon>
        <taxon>Intrasporangium</taxon>
    </lineage>
</organism>
<dbReference type="STRING" id="710696.Intca_1052"/>
<dbReference type="KEGG" id="ica:Intca_1052"/>
<dbReference type="SUPFAM" id="SSF51556">
    <property type="entry name" value="Metallo-dependent hydrolases"/>
    <property type="match status" value="1"/>
</dbReference>
<feature type="domain" description="Amidohydrolase 3" evidence="1">
    <location>
        <begin position="45"/>
        <end position="519"/>
    </location>
</feature>
<dbReference type="InterPro" id="IPR011059">
    <property type="entry name" value="Metal-dep_hydrolase_composite"/>
</dbReference>
<dbReference type="Pfam" id="PF07969">
    <property type="entry name" value="Amidohydro_3"/>
    <property type="match status" value="1"/>
</dbReference>
<dbReference type="Gene3D" id="2.30.40.10">
    <property type="entry name" value="Urease, subunit C, domain 1"/>
    <property type="match status" value="1"/>
</dbReference>
<gene>
    <name evidence="2" type="ordered locus">Intca_1052</name>
</gene>
<dbReference type="InterPro" id="IPR033932">
    <property type="entry name" value="YtcJ-like"/>
</dbReference>
<accession>E6SDF3</accession>
<evidence type="ECO:0000313" key="3">
    <source>
        <dbReference type="Proteomes" id="UP000008914"/>
    </source>
</evidence>
<dbReference type="InterPro" id="IPR032466">
    <property type="entry name" value="Metal_Hydrolase"/>
</dbReference>
<reference evidence="2 3" key="1">
    <citation type="journal article" date="2010" name="Stand. Genomic Sci.">
        <title>Complete genome sequence of Intrasporangium calvum type strain (7 KIP).</title>
        <authorList>
            <person name="Del Rio T.G."/>
            <person name="Chertkov O."/>
            <person name="Yasawong M."/>
            <person name="Lucas S."/>
            <person name="Deshpande S."/>
            <person name="Cheng J.F."/>
            <person name="Detter C."/>
            <person name="Tapia R."/>
            <person name="Han C."/>
            <person name="Goodwin L."/>
            <person name="Pitluck S."/>
            <person name="Liolios K."/>
            <person name="Ivanova N."/>
            <person name="Mavromatis K."/>
            <person name="Pati A."/>
            <person name="Chen A."/>
            <person name="Palaniappan K."/>
            <person name="Land M."/>
            <person name="Hauser L."/>
            <person name="Chang Y.J."/>
            <person name="Jeffries C.D."/>
            <person name="Rohde M."/>
            <person name="Pukall R."/>
            <person name="Sikorski J."/>
            <person name="Goker M."/>
            <person name="Woyke T."/>
            <person name="Bristow J."/>
            <person name="Eisen J.A."/>
            <person name="Markowitz V."/>
            <person name="Hugenholtz P."/>
            <person name="Kyrpides N.C."/>
            <person name="Klenk H.P."/>
            <person name="Lapidus A."/>
        </authorList>
    </citation>
    <scope>NUCLEOTIDE SEQUENCE [LARGE SCALE GENOMIC DNA]</scope>
    <source>
        <strain evidence="3">ATCC 23552 / DSM 43043 / JCM 3097 / NBRC 12989 / 7 KIP</strain>
    </source>
</reference>
<sequence length="526" mass="57375">MTRSLFRHHRIWTGDRESPWTTALLVEDGRVVAVGDEARAGGAAEVVDLPGALVMPGLHDAHIHTEWVARDLAEVDLREARSLEESLGLIRDHVASSPAGRPLSSGRWNSNRWAVPVQPDRHALDSVTEDRVAVLDSVDGHTVWANSLALHRAGITRDTPDPVGGEIVRDAQGEPTGILRESAQRLVDPLIEGEGAEPLRPLLERCQQWLLSVGLTSITDIDGEDARAAYLAMHADGALRLRVTKCVRDPDLERAVAEGRRSGQGDDRFRVGPVKFFSDGALGSHTAHMSEPYVGSMAGHGSCGIAVTPYPVLVERIRMSLAAGLDVATHAIGDEANRLVLDAFGLMREEGHRGILRIEHAQHVRPVDLPRFRSLDVVASMQPSHCTADLELADEIIGPRRLASYAWRSFLDADIRVAFGSDAPVEDPNPFYGLHAAVTRQRPDGTPLGGWRPEERVTLDEAVRAYTVGAQAAVRRTDVGRLAAGQLADFICVDRDPWALEIVDPMAIRDTTVLQTWVGAELAFEH</sequence>
<dbReference type="GO" id="GO:0016810">
    <property type="term" value="F:hydrolase activity, acting on carbon-nitrogen (but not peptide) bonds"/>
    <property type="evidence" value="ECO:0007669"/>
    <property type="project" value="InterPro"/>
</dbReference>
<dbReference type="InterPro" id="IPR013108">
    <property type="entry name" value="Amidohydro_3"/>
</dbReference>
<dbReference type="CDD" id="cd01300">
    <property type="entry name" value="YtcJ_like"/>
    <property type="match status" value="1"/>
</dbReference>
<dbReference type="eggNOG" id="COG1574">
    <property type="taxonomic scope" value="Bacteria"/>
</dbReference>
<dbReference type="EMBL" id="CP002343">
    <property type="protein sequence ID" value="ADU47575.1"/>
    <property type="molecule type" value="Genomic_DNA"/>
</dbReference>
<keyword evidence="3" id="KW-1185">Reference proteome</keyword>
<dbReference type="RefSeq" id="WP_013491893.1">
    <property type="nucleotide sequence ID" value="NC_014830.1"/>
</dbReference>
<dbReference type="Proteomes" id="UP000008914">
    <property type="component" value="Chromosome"/>
</dbReference>
<dbReference type="PANTHER" id="PTHR22642">
    <property type="entry name" value="IMIDAZOLONEPROPIONASE"/>
    <property type="match status" value="1"/>
</dbReference>
<dbReference type="Gene3D" id="3.10.310.70">
    <property type="match status" value="1"/>
</dbReference>
<dbReference type="HOGENOM" id="CLU_009942_1_0_11"/>
<dbReference type="SUPFAM" id="SSF51338">
    <property type="entry name" value="Composite domain of metallo-dependent hydrolases"/>
    <property type="match status" value="1"/>
</dbReference>
<evidence type="ECO:0000313" key="2">
    <source>
        <dbReference type="EMBL" id="ADU47575.1"/>
    </source>
</evidence>
<proteinExistence type="predicted"/>